<evidence type="ECO:0000313" key="4">
    <source>
        <dbReference type="Proteomes" id="UP000068164"/>
    </source>
</evidence>
<evidence type="ECO:0000256" key="1">
    <source>
        <dbReference type="SAM" id="MobiDB-lite"/>
    </source>
</evidence>
<keyword evidence="2" id="KW-0472">Membrane</keyword>
<keyword evidence="4" id="KW-1185">Reference proteome</keyword>
<comment type="caution">
    <text evidence="3">The sequence shown here is derived from an EMBL/GenBank/DDBJ whole genome shotgun (WGS) entry which is preliminary data.</text>
</comment>
<dbReference type="RefSeq" id="WP_062375177.1">
    <property type="nucleotide sequence ID" value="NZ_LNCD01000138.1"/>
</dbReference>
<feature type="transmembrane region" description="Helical" evidence="2">
    <location>
        <begin position="96"/>
        <end position="115"/>
    </location>
</feature>
<evidence type="ECO:0000256" key="2">
    <source>
        <dbReference type="SAM" id="Phobius"/>
    </source>
</evidence>
<dbReference type="AlphaFoldDB" id="A0A125Q4K6"/>
<name>A0A125Q4K6_9HYPH</name>
<feature type="region of interest" description="Disordered" evidence="1">
    <location>
        <begin position="60"/>
        <end position="83"/>
    </location>
</feature>
<dbReference type="Proteomes" id="UP000068164">
    <property type="component" value="Unassembled WGS sequence"/>
</dbReference>
<keyword evidence="2" id="KW-1133">Transmembrane helix</keyword>
<organism evidence="3 4">
    <name type="scientific">Rhizobium altiplani</name>
    <dbReference type="NCBI Taxonomy" id="1864509"/>
    <lineage>
        <taxon>Bacteria</taxon>
        <taxon>Pseudomonadati</taxon>
        <taxon>Pseudomonadota</taxon>
        <taxon>Alphaproteobacteria</taxon>
        <taxon>Hyphomicrobiales</taxon>
        <taxon>Rhizobiaceae</taxon>
        <taxon>Rhizobium/Agrobacterium group</taxon>
        <taxon>Rhizobium</taxon>
    </lineage>
</organism>
<sequence length="116" mass="12760">MPHYLVMHTSLVEAENEEAAARKALLTIKESKKISFSVKFDEDSVRRVVVSTADIPCDLRPLAGDPEKREEETPADSIDGAPPEASFHAFIDRTKFAIALILFISGLCLGLAYRVA</sequence>
<evidence type="ECO:0000313" key="3">
    <source>
        <dbReference type="EMBL" id="KWV41902.1"/>
    </source>
</evidence>
<keyword evidence="2" id="KW-0812">Transmembrane</keyword>
<proteinExistence type="predicted"/>
<accession>A0A125Q4K6</accession>
<dbReference type="OrthoDB" id="8368896at2"/>
<dbReference type="EMBL" id="LNCD01000138">
    <property type="protein sequence ID" value="KWV41902.1"/>
    <property type="molecule type" value="Genomic_DNA"/>
</dbReference>
<protein>
    <submittedName>
        <fullName evidence="3">Uncharacterized protein</fullName>
    </submittedName>
</protein>
<gene>
    <name evidence="3" type="ORF">AS026_22275</name>
</gene>
<reference evidence="3 4" key="1">
    <citation type="submission" date="2015-11" db="EMBL/GenBank/DDBJ databases">
        <title>Draft Genome Sequence of the Strain BR 10423 (Rhizobium sp.) isolated from nodules of Mimosa pudica.</title>
        <authorList>
            <person name="Barauna A.C."/>
            <person name="Zilli J.E."/>
            <person name="Simoes-Araujo J.L."/>
            <person name="Reis V.M."/>
            <person name="James E.K."/>
            <person name="Reis F.B.Jr."/>
            <person name="Rouws L.F."/>
            <person name="Passos S.R."/>
            <person name="Gois S.R."/>
        </authorList>
    </citation>
    <scope>NUCLEOTIDE SEQUENCE [LARGE SCALE GENOMIC DNA]</scope>
    <source>
        <strain evidence="3 4">BR10423</strain>
    </source>
</reference>